<dbReference type="Pfam" id="PF00501">
    <property type="entry name" value="AMP-binding"/>
    <property type="match status" value="4"/>
</dbReference>
<dbReference type="Gene3D" id="3.30.559.10">
    <property type="entry name" value="Chloramphenicol acetyltransferase-like domain"/>
    <property type="match status" value="4"/>
</dbReference>
<dbReference type="InterPro" id="IPR042099">
    <property type="entry name" value="ANL_N_sf"/>
</dbReference>
<dbReference type="InterPro" id="IPR020802">
    <property type="entry name" value="TesA-like"/>
</dbReference>
<dbReference type="GO" id="GO:0005829">
    <property type="term" value="C:cytosol"/>
    <property type="evidence" value="ECO:0007669"/>
    <property type="project" value="TreeGrafter"/>
</dbReference>
<evidence type="ECO:0000313" key="8">
    <source>
        <dbReference type="Proteomes" id="UP000187148"/>
    </source>
</evidence>
<dbReference type="FunFam" id="3.40.50.980:FF:000001">
    <property type="entry name" value="Non-ribosomal peptide synthetase"/>
    <property type="match status" value="3"/>
</dbReference>
<dbReference type="FunFam" id="2.30.38.10:FF:000001">
    <property type="entry name" value="Non-ribosomal peptide synthetase PvdI"/>
    <property type="match status" value="2"/>
</dbReference>
<dbReference type="Proteomes" id="UP000187148">
    <property type="component" value="Chromosome"/>
</dbReference>
<organism evidence="7 8">
    <name type="scientific">Kosakonia cowanii JCM 10956 = DSM 18146</name>
    <dbReference type="NCBI Taxonomy" id="1300165"/>
    <lineage>
        <taxon>Bacteria</taxon>
        <taxon>Pseudomonadati</taxon>
        <taxon>Pseudomonadota</taxon>
        <taxon>Gammaproteobacteria</taxon>
        <taxon>Enterobacterales</taxon>
        <taxon>Enterobacteriaceae</taxon>
        <taxon>Kosakonia</taxon>
    </lineage>
</organism>
<dbReference type="InterPro" id="IPR001031">
    <property type="entry name" value="Thioesterase"/>
</dbReference>
<dbReference type="InterPro" id="IPR001242">
    <property type="entry name" value="Condensation_dom"/>
</dbReference>
<dbReference type="FunFam" id="1.10.1200.10:FF:000005">
    <property type="entry name" value="Nonribosomal peptide synthetase 1"/>
    <property type="match status" value="2"/>
</dbReference>
<dbReference type="GO" id="GO:0044550">
    <property type="term" value="P:secondary metabolite biosynthetic process"/>
    <property type="evidence" value="ECO:0007669"/>
    <property type="project" value="UniProtKB-ARBA"/>
</dbReference>
<dbReference type="PROSITE" id="PS00012">
    <property type="entry name" value="PHOSPHOPANTETHEINE"/>
    <property type="match status" value="3"/>
</dbReference>
<feature type="domain" description="Carrier" evidence="6">
    <location>
        <begin position="3073"/>
        <end position="3148"/>
    </location>
</feature>
<dbReference type="SUPFAM" id="SSF53474">
    <property type="entry name" value="alpha/beta-Hydrolases"/>
    <property type="match status" value="1"/>
</dbReference>
<dbReference type="FunFam" id="3.40.50.12780:FF:000012">
    <property type="entry name" value="Non-ribosomal peptide synthetase"/>
    <property type="match status" value="2"/>
</dbReference>
<reference evidence="7 8" key="1">
    <citation type="submission" date="2017-01" db="EMBL/GenBank/DDBJ databases">
        <authorList>
            <person name="Cao J.-M."/>
        </authorList>
    </citation>
    <scope>NUCLEOTIDE SEQUENCE [LARGE SCALE GENOMIC DNA]</scope>
    <source>
        <strain evidence="7 8">888-76</strain>
    </source>
</reference>
<dbReference type="SMART" id="SM00823">
    <property type="entry name" value="PKS_PP"/>
    <property type="match status" value="4"/>
</dbReference>
<keyword evidence="3" id="KW-0596">Phosphopantetheine</keyword>
<dbReference type="Gene3D" id="3.40.50.1820">
    <property type="entry name" value="alpha/beta hydrolase"/>
    <property type="match status" value="1"/>
</dbReference>
<dbReference type="NCBIfam" id="TIGR01733">
    <property type="entry name" value="AA-adenyl-dom"/>
    <property type="match status" value="4"/>
</dbReference>
<dbReference type="InterPro" id="IPR010071">
    <property type="entry name" value="AA_adenyl_dom"/>
</dbReference>
<protein>
    <recommendedName>
        <fullName evidence="6">Carrier domain-containing protein</fullName>
    </recommendedName>
</protein>
<dbReference type="Gene3D" id="2.30.38.10">
    <property type="entry name" value="Luciferase, Domain 3"/>
    <property type="match status" value="3"/>
</dbReference>
<dbReference type="GO" id="GO:0031177">
    <property type="term" value="F:phosphopantetheine binding"/>
    <property type="evidence" value="ECO:0007669"/>
    <property type="project" value="InterPro"/>
</dbReference>
<dbReference type="CDD" id="cd05930">
    <property type="entry name" value="A_NRPS"/>
    <property type="match status" value="1"/>
</dbReference>
<dbReference type="SUPFAM" id="SSF56801">
    <property type="entry name" value="Acetyl-CoA synthetase-like"/>
    <property type="match status" value="4"/>
</dbReference>
<dbReference type="CDD" id="cd12117">
    <property type="entry name" value="A_NRPS_Srf_like"/>
    <property type="match status" value="2"/>
</dbReference>
<dbReference type="InterPro" id="IPR036736">
    <property type="entry name" value="ACP-like_sf"/>
</dbReference>
<feature type="domain" description="Carrier" evidence="6">
    <location>
        <begin position="2005"/>
        <end position="2080"/>
    </location>
</feature>
<evidence type="ECO:0000256" key="5">
    <source>
        <dbReference type="ARBA" id="ARBA00022598"/>
    </source>
</evidence>
<dbReference type="Gene3D" id="3.40.50.980">
    <property type="match status" value="6"/>
</dbReference>
<dbReference type="NCBIfam" id="NF003417">
    <property type="entry name" value="PRK04813.1"/>
    <property type="match status" value="4"/>
</dbReference>
<evidence type="ECO:0000256" key="1">
    <source>
        <dbReference type="ARBA" id="ARBA00001957"/>
    </source>
</evidence>
<name>A0A807LBS4_9ENTR</name>
<dbReference type="InterPro" id="IPR029058">
    <property type="entry name" value="AB_hydrolase_fold"/>
</dbReference>
<dbReference type="FunFam" id="3.30.300.30:FF:000010">
    <property type="entry name" value="Enterobactin synthetase component F"/>
    <property type="match status" value="4"/>
</dbReference>
<dbReference type="InterPro" id="IPR020806">
    <property type="entry name" value="PKS_PP-bd"/>
</dbReference>
<dbReference type="GO" id="GO:0043041">
    <property type="term" value="P:amino acid activation for nonribosomal peptide biosynthetic process"/>
    <property type="evidence" value="ECO:0007669"/>
    <property type="project" value="TreeGrafter"/>
</dbReference>
<dbReference type="SUPFAM" id="SSF52777">
    <property type="entry name" value="CoA-dependent acyltransferases"/>
    <property type="match status" value="8"/>
</dbReference>
<dbReference type="Pfam" id="PF13193">
    <property type="entry name" value="AMP-binding_C"/>
    <property type="match status" value="4"/>
</dbReference>
<dbReference type="InterPro" id="IPR023213">
    <property type="entry name" value="CAT-like_dom_sf"/>
</dbReference>
<dbReference type="PROSITE" id="PS00455">
    <property type="entry name" value="AMP_BINDING"/>
    <property type="match status" value="4"/>
</dbReference>
<comment type="cofactor">
    <cofactor evidence="1">
        <name>pantetheine 4'-phosphate</name>
        <dbReference type="ChEBI" id="CHEBI:47942"/>
    </cofactor>
</comment>
<dbReference type="FunFam" id="3.40.50.980:FF:000002">
    <property type="entry name" value="Enterobactin synthetase component F"/>
    <property type="match status" value="1"/>
</dbReference>
<dbReference type="InterPro" id="IPR009081">
    <property type="entry name" value="PP-bd_ACP"/>
</dbReference>
<dbReference type="Gene3D" id="3.30.300.30">
    <property type="match status" value="4"/>
</dbReference>
<dbReference type="CDD" id="cd19540">
    <property type="entry name" value="LCL_NRPS-like"/>
    <property type="match status" value="3"/>
</dbReference>
<gene>
    <name evidence="7" type="ORF">BWI95_06455</name>
</gene>
<evidence type="ECO:0000313" key="7">
    <source>
        <dbReference type="EMBL" id="APZ04719.1"/>
    </source>
</evidence>
<dbReference type="Pfam" id="PF00975">
    <property type="entry name" value="Thioesterase"/>
    <property type="match status" value="1"/>
</dbReference>
<keyword evidence="8" id="KW-1185">Reference proteome</keyword>
<feature type="domain" description="Carrier" evidence="6">
    <location>
        <begin position="958"/>
        <end position="1033"/>
    </location>
</feature>
<dbReference type="InterPro" id="IPR000873">
    <property type="entry name" value="AMP-dep_synth/lig_dom"/>
</dbReference>
<feature type="domain" description="Carrier" evidence="6">
    <location>
        <begin position="4128"/>
        <end position="4203"/>
    </location>
</feature>
<keyword evidence="4" id="KW-0597">Phosphoprotein</keyword>
<dbReference type="Gene3D" id="3.40.50.12780">
    <property type="entry name" value="N-terminal domain of ligase-like"/>
    <property type="match status" value="1"/>
</dbReference>
<dbReference type="SMART" id="SM00824">
    <property type="entry name" value="PKS_TE"/>
    <property type="match status" value="1"/>
</dbReference>
<dbReference type="Gene3D" id="1.10.1200.10">
    <property type="entry name" value="ACP-like"/>
    <property type="match status" value="3"/>
</dbReference>
<accession>A0A807LBS4</accession>
<dbReference type="FunFam" id="3.30.559.30:FF:000001">
    <property type="entry name" value="Non-ribosomal peptide synthetase"/>
    <property type="match status" value="1"/>
</dbReference>
<dbReference type="Pfam" id="PF00550">
    <property type="entry name" value="PP-binding"/>
    <property type="match status" value="4"/>
</dbReference>
<dbReference type="GO" id="GO:0072330">
    <property type="term" value="P:monocarboxylic acid biosynthetic process"/>
    <property type="evidence" value="ECO:0007669"/>
    <property type="project" value="UniProtKB-ARBA"/>
</dbReference>
<dbReference type="PANTHER" id="PTHR45527">
    <property type="entry name" value="NONRIBOSOMAL PEPTIDE SYNTHETASE"/>
    <property type="match status" value="1"/>
</dbReference>
<dbReference type="PROSITE" id="PS50075">
    <property type="entry name" value="CARRIER"/>
    <property type="match status" value="4"/>
</dbReference>
<evidence type="ECO:0000256" key="2">
    <source>
        <dbReference type="ARBA" id="ARBA00006432"/>
    </source>
</evidence>
<proteinExistence type="inferred from homology"/>
<dbReference type="InterPro" id="IPR020845">
    <property type="entry name" value="AMP-binding_CS"/>
</dbReference>
<dbReference type="InterPro" id="IPR025110">
    <property type="entry name" value="AMP-bd_C"/>
</dbReference>
<dbReference type="KEGG" id="kco:BWI95_06455"/>
<dbReference type="Gene3D" id="3.30.559.30">
    <property type="entry name" value="Nonribosomal peptide synthetase, condensation domain"/>
    <property type="match status" value="4"/>
</dbReference>
<dbReference type="GO" id="GO:0016877">
    <property type="term" value="F:ligase activity, forming carbon-sulfur bonds"/>
    <property type="evidence" value="ECO:0007669"/>
    <property type="project" value="UniProtKB-ARBA"/>
</dbReference>
<dbReference type="CDD" id="cd17643">
    <property type="entry name" value="A_NRPS_Cytc1-like"/>
    <property type="match status" value="1"/>
</dbReference>
<dbReference type="EMBL" id="CP019445">
    <property type="protein sequence ID" value="APZ04719.1"/>
    <property type="molecule type" value="Genomic_DNA"/>
</dbReference>
<keyword evidence="5" id="KW-0436">Ligase</keyword>
<dbReference type="Pfam" id="PF00668">
    <property type="entry name" value="Condensation"/>
    <property type="match status" value="4"/>
</dbReference>
<evidence type="ECO:0000256" key="3">
    <source>
        <dbReference type="ARBA" id="ARBA00022450"/>
    </source>
</evidence>
<evidence type="ECO:0000256" key="4">
    <source>
        <dbReference type="ARBA" id="ARBA00022553"/>
    </source>
</evidence>
<dbReference type="SUPFAM" id="SSF47336">
    <property type="entry name" value="ACP-like"/>
    <property type="match status" value="4"/>
</dbReference>
<dbReference type="FunFam" id="1.10.1200.10:FF:000016">
    <property type="entry name" value="Non-ribosomal peptide synthase"/>
    <property type="match status" value="1"/>
</dbReference>
<dbReference type="PANTHER" id="PTHR45527:SF14">
    <property type="entry name" value="PLIPASTATIN SYNTHASE SUBUNIT B"/>
    <property type="match status" value="1"/>
</dbReference>
<evidence type="ECO:0000259" key="6">
    <source>
        <dbReference type="PROSITE" id="PS50075"/>
    </source>
</evidence>
<dbReference type="InterPro" id="IPR045851">
    <property type="entry name" value="AMP-bd_C_sf"/>
</dbReference>
<dbReference type="InterPro" id="IPR006162">
    <property type="entry name" value="Ppantetheine_attach_site"/>
</dbReference>
<sequence>MSAPEDMDYFALTSAQMGMWLANEVALNQANNNISEYLIIDGAINPSLFKDAIKTMIAETDAMHGRFFHENNDVRQSLTPVNDYEAGFYDFSMMDDPWATAIEYMTAQTNRAYSLSEKHLFTFFLIKIAENKHLYYQCSHHILTDGFGAALLLSHAIEIYNDLIADKPVSPSPFGSFKTLMADDVEYRHSKRFARDRDYWVSRFSDLPEPVSLAGRAAPCDQLIRQRIPLEKPFHDAIMQRASDSGFTLPQLLTALSAIYLYRITGNEDLVIGFPMAARVGRAQRSIPGLMSNIMPLRLNLSPALTLNDVMAQAMKEMISSLRHQQYRHEDLLRELNVTRPLFNTAINVELFGESLALTGAETFSVNLSNGLVEDLSIFFFGYGGERTIVLGFDANSALYSEQQLLAHYERMTALFSELIANPEMAIGIPALLSASEHQQIALLNEKTAAPTPSLTLAECFEKHVQLTPDAPAIFYEESVLSYGQLNSLVNQMSHYLRQQGVRPGDIVGLLLPRTDNLVIAMLAIMKAGAVYMPLDPDHPGERIKHILATAAPTCLLTTSGTSHLVAQFPQYQIDDNAIIADIISQPETNPVTTSAQRQQAAYVLFTSGSTGAPKGVLIPHHALTNFMVAMQQHVQLSAEHRLMAVTTVGFDIAALELFLPLLNGAAVVLASRDAARDPHLLANEIHRWNITHLQGTPALWQGLVSYQPQALTGLTALVGGDALAANLAEQMVTLASRVIQVYGPTETTIWSTLRELSADRVAPSIIGLPINNTQVYILDSALQPVPVGQAGELYIAGDGLAFGYLKRADLTSERFIANPFGPEGSRMYRTGDIAFWEQDMQIGFLGRADNQVKIRGYRIELGDIENALLGSKAIKQALVLAHDEKASGQKRLVAYVVPHNGAHCSPETLRADLGKQLPDYMVPSVMMVLEQFPLTANGKIDRRALPVPAFTAPARVLPSTPQQEKLCQLFAECLDSALPGINDNFFSLGGHSLLALKLLSRIREAFNSEISLKAIFDAPTVAELSALIEAGSGAPVRPALVAQPRPALLPMSFAQQRLWLQEQIAPGSAYNMPLAIRLTGKLDAAMLTQALADVISRHESLRTRLTQQEDTPCQQVLTPQEAAFTLQQQAIAPDDLNAQLMQHSAHVFALDRELPIKGWLYQLAPEQHVLLLVIHHTAGDGGSLFPLLQDLSLCWQARQAGHAPDLTPLAVQYADYALWQRALLSEEQDENALFARQMAYWRNQLQGLPEEITLAGDRPRPARATSAGDRVAFTLPDGVFAKLAALSAQTGASLFMLLHAGLVALLHRMGAGDDIAIGTPIYGRTDIAQIPMIGYFANTAVLRTKASGNPELRTLIELARSAVLEANEHQDLPFERLVEALAPDRSLAKHPLFQVMLAVDTPWPQAVSFEGLQLEQLELPTSSAKFDLLFNFNIDEQHGRVSGYIEYATDLYNARTIEGVAERVVNVIETLVSAPTTRVGELALLTSAQRETLLSGWNATRVALPEVRIAALFEQQVLRTPDAIAVKQGSKTVTYSQLNQAANRLAHRLMALNGGTTFCAGLLMQHSIDEVIATLAVIKAGGAYLPLRPRDPLERQQMMLDDAGATLLIADAGLPLPDAAHIIHPADDVQQAGTETNPAVAGAAQSLAYIMYTSGSTGKPKGIAVNQQSVAALALDRRWSAEDHQRVLLHSPSAFDASTYELWVPLLCGGQLIVAPAGELDIDALAQIVMAENVTALWLTAGLFRLMAEEHASALNAVRLLIAGGDVLPVAAIRKVMTQCPALKMMNGYGPTETTTFTTTHLMPGIPTEMTVPIGAPIDNMQVYVLDGYLNPVPVGVPGELYIAGLGLARGYQNQPVLTATHFVANPFAQPGERMYRSGDWARWREDGVLEYLSRGDQQVKIRGFRIELAEVETALQQQPAVAQALACIVEPNAGNKQIVAYVIPRKEVEFDAEQLRAALSAQLPDFMVPAMIIPLETFPLNANGKVDMRALPAPHFTAAQHRGARNERESMLCALFAKVLGLDDIGIDDNFFALGGHSLLASRLVSKVRREMRVDPAIRDLFEAPTVAQFAERLHAAAPSRLLLQAREKPAHLSLSAAQRRLWMIDRIEGQTATYNMPLTLELTGEVNVAALAAALNDVKLRHETLRTRFLQQPDGSVYQHVTGVEEAACTLITEHVASDDLQSRMLSAAQYTFDLAGEDPCRAWLFTVNEERHLLLFLMHHIASDGSSLSPLLHDLAAAYNARAQGQAPAFAPLAVNYGDYALWQNDWLGELNAADTLAGRQLAWWRNTLADLPDELKLPLDRPRPARASYRGKQCRFIIDEALHARLLEVAKGHNASLFMVLQAALAVLLHRMGAGDDIPVGTAIAGRSDEALEPLVGFFINTLVMRTTIDDNLTFSALLEKVRDYALQAYEHQDLPFDNLVEALNPERSLARHPLFQVMLVLQNMAYSEARFDHLQTNVATPLLPVAKFDLTFNIEETPTALNGILEYATDLFDDATAEALAERFVLVLHAVMAEPQRRVGSVPLLLAEEYQAAVPVCTTFNQWADATLHEVFEQRVRETPQATALSLGDETLSYGELNQRANQLARYLVSRGIGTEDSVALALPRTMETLVALLAIVKAGAAYLPLDVHNPADRLAYIVDDARPALIITLAEYAGTLSSTLPELLLDTPQCQQLLAGLSAEDLRDDERLRPVTPESLAYIIYTSGSTGKPKGVMIHHSNVLRLFAATEGWFDFARTDIWTLFHSCSFDFSVWEIWGPLLYGGELVVVPFIVSRDPQAFLQLLSDKRVTILNQTPSAFYQLIEAENAVAPASYPLALRKVVFGGEALDLSQLERWYQRHDDAAPELINMYGITETTVHVSYQPLTAEGARNASGSLIGVAIPDLHIHLLDDALQPVPVGVEGEMYISGAGLARGYLNRVALSSERFVADPYGEPGARMYRSGDVAIRTRKGELNYLGRADQQVKLRGFRIELGEIAAALASYPQVTQAEVILQNDNPGNPQLVGYIISDGSSPVDMAALRHHAADKLPEYMVPAAIVQMEKFPLTINGKLDKRALPKPSMMQSATRRQPRNAQEEMLAGLFAEVLQLDALGIDDNFFMLGGHSLLAMRLISRISSELGKNVPIRTLFDYPTVAQLASQLAQADIAPKVALTPQPRGEYLPLSFAQQRMWLLKNLDDNHAAYNMPLAVRFSGPLNEAALGQALRDVVARHEVLRTLYPLHQEQPYQHILAADSVEMTLAVKSVSEEALAGALDEASGYAFDLAREIPLRCTLFRLPQTHEQVLLIVIHHIACDGGSLAPLFHDISCAYNARCQQQVPTWTPLAVQYADYALWQRSLLGEIEENTPICAQQIAFWRSALADAPEEMLLPVDRPHPASPSYVGERVHFRIDEALYQRIKTLTQQEGVTPFMLLQATAAILFSRMGAGDDITLGTAAAGRSDEAIGDLVGFFVNTLVLRVDLAANPSFRAALASVREYMLSAYVNQDVPFDWVVKALNPGRSSARHPLFQVMMVLQNNANTPPQLVDVQAAHQPVGLVTTKFDLLFNFDEISGENSEVCALDAQIDFPVELFDRSTVTALAGYFVQLLQAAVASPDRPVKNLPLLSGEQRDALIHIGNDTFVDLPPATLAQEFARQVAKTPHHIAISCGDEQLTYQELDARANALAHSLQQQGVKAEQGVALLLERSLSLVIGVLAVVKAGGFYVPLRTSDPFERWQHITHTLDVRIAVVDEQHSATPLPEGIAVLTVNNAHTQEEAPTIATPLKPDHIAYVMFTSGSTGQPKGIAITQDNVVALARDRRWQGEHHQRILLHSPYAFDASTYEIWAALLNGHQAVIVPGEALDLAVITSTITDRNVTAVFLTSGLFRLIAEEAWQCLAGVSKVYTGGEKISASAVQSVREHLPDLELMNIYGPTETTTYATDYPITQADAPYLDVPIGYAMDNTCLYVLDEYLQPQPEGVAGELYIAGRGLARGYVNHPGLSAAHFVADPYGPAGSRMYRTGDRVKRRRDGAISFVSRGDQQVKIRGFRIEPGEIEIVLKQHEAVQQVAVIPLEDAAGHKQLVAYVVASDAPPALPEALQQFARERLPDFMVPAAVVLLEALPLNANGKLAMRSLPKPDFSTQTGRQPQSEREIWLAEKFSTLLKVENVSIDSSFFAMGGHSLLAARLITQIDRELQVKLTIRDLFESPTVAMLAQRLGSNRRSSMLDVMLPLQPLGDKAALFCLPPGGGLSWSYSGLIGYLGEQQPIYGLQASRISTGEAAASVEALAKTYLAEIYNVQPEGPYALLGWSFGCHLAHEVATLLQKEGHEVSALVLVDGYPLGERYLETIMSDEEGLKVLFEALVGAVPDDQALFSVEGLRRELQAMEHPLADVEPVIFERIFAELRDAPLLLAATTPGCYRGDMLFFKATKRDAGEEDFDPQLWANYVDGNIIVHPVPGTHNGMFSPEALKSIGPVIQRWLESH</sequence>
<comment type="similarity">
    <text evidence="2">Belongs to the ATP-dependent AMP-binding enzyme family.</text>
</comment>